<organism evidence="5">
    <name type="scientific">Oryza punctata</name>
    <name type="common">Red rice</name>
    <dbReference type="NCBI Taxonomy" id="4537"/>
    <lineage>
        <taxon>Eukaryota</taxon>
        <taxon>Viridiplantae</taxon>
        <taxon>Streptophyta</taxon>
        <taxon>Embryophyta</taxon>
        <taxon>Tracheophyta</taxon>
        <taxon>Spermatophyta</taxon>
        <taxon>Magnoliopsida</taxon>
        <taxon>Liliopsida</taxon>
        <taxon>Poales</taxon>
        <taxon>Poaceae</taxon>
        <taxon>BOP clade</taxon>
        <taxon>Oryzoideae</taxon>
        <taxon>Oryzeae</taxon>
        <taxon>Oryzinae</taxon>
        <taxon>Oryza</taxon>
    </lineage>
</organism>
<evidence type="ECO:0000313" key="6">
    <source>
        <dbReference type="Proteomes" id="UP000026962"/>
    </source>
</evidence>
<reference evidence="5" key="1">
    <citation type="submission" date="2015-04" db="UniProtKB">
        <authorList>
            <consortium name="EnsemblPlants"/>
        </authorList>
    </citation>
    <scope>IDENTIFICATION</scope>
</reference>
<evidence type="ECO:0000313" key="5">
    <source>
        <dbReference type="EnsemblPlants" id="OPUNC12G10420.1"/>
    </source>
</evidence>
<comment type="subcellular location">
    <subcellularLocation>
        <location evidence="1">Membrane</location>
        <topology evidence="1">Multi-pass membrane protein</topology>
    </subcellularLocation>
</comment>
<evidence type="ECO:0000256" key="3">
    <source>
        <dbReference type="ARBA" id="ARBA00022989"/>
    </source>
</evidence>
<protein>
    <submittedName>
        <fullName evidence="5">Uncharacterized protein</fullName>
    </submittedName>
</protein>
<dbReference type="PANTHER" id="PTHR23294">
    <property type="entry name" value="ET TRANSLATION PRODUCT-RELATED"/>
    <property type="match status" value="1"/>
</dbReference>
<dbReference type="STRING" id="4537.A0A0E0MMA6"/>
<keyword evidence="4" id="KW-0472">Membrane</keyword>
<keyword evidence="2" id="KW-0812">Transmembrane</keyword>
<proteinExistence type="predicted"/>
<dbReference type="InterPro" id="IPR051617">
    <property type="entry name" value="UNC-93-like_regulator"/>
</dbReference>
<dbReference type="PANTHER" id="PTHR23294:SF59">
    <property type="entry name" value="UNC93-LIKE PROTEIN C922.05C"/>
    <property type="match status" value="1"/>
</dbReference>
<keyword evidence="3" id="KW-1133">Transmembrane helix</keyword>
<evidence type="ECO:0000256" key="1">
    <source>
        <dbReference type="ARBA" id="ARBA00004141"/>
    </source>
</evidence>
<dbReference type="Proteomes" id="UP000026962">
    <property type="component" value="Chromosome 12"/>
</dbReference>
<dbReference type="AlphaFoldDB" id="A0A0E0MMA6"/>
<dbReference type="eggNOG" id="KOG3098">
    <property type="taxonomic scope" value="Eukaryota"/>
</dbReference>
<dbReference type="HOGENOM" id="CLU_1017008_0_0_1"/>
<name>A0A0E0MMA6_ORYPU</name>
<sequence>MAVEPFAEVVHAEVHGMVSDAGAGSSTTGDGGGTLCGGGARGGALDGVGAVAGVGVGSPLTGGGGGTLCGGGAREGAAHNLLGRRVTLLANALTYPLYAASFPYYNHHHSHSHQAFPVTAGALFGARAGLLWAAQGAIMTSYPPPSHHGSYISIFYGVLGGLLPFSLNYHRSTDAASVNNTTYVDFRFASGRRRGLCRVVAVAVVGTAIWGSGLANQLRYNDGELTSTRKELFQATISEEEGVVVVWCNTGEPKAVTTQLGEASLAGDERLEWR</sequence>
<dbReference type="GO" id="GO:0016020">
    <property type="term" value="C:membrane"/>
    <property type="evidence" value="ECO:0007669"/>
    <property type="project" value="UniProtKB-SubCell"/>
</dbReference>
<accession>A0A0E0MMA6</accession>
<evidence type="ECO:0000256" key="4">
    <source>
        <dbReference type="ARBA" id="ARBA00023136"/>
    </source>
</evidence>
<reference evidence="5" key="2">
    <citation type="submission" date="2018-05" db="EMBL/GenBank/DDBJ databases">
        <title>OpunRS2 (Oryza punctata Reference Sequence Version 2).</title>
        <authorList>
            <person name="Zhang J."/>
            <person name="Kudrna D."/>
            <person name="Lee S."/>
            <person name="Talag J."/>
            <person name="Welchert J."/>
            <person name="Wing R.A."/>
        </authorList>
    </citation>
    <scope>NUCLEOTIDE SEQUENCE [LARGE SCALE GENOMIC DNA]</scope>
</reference>
<evidence type="ECO:0000256" key="2">
    <source>
        <dbReference type="ARBA" id="ARBA00022692"/>
    </source>
</evidence>
<dbReference type="EnsemblPlants" id="OPUNC12G10420.1">
    <property type="protein sequence ID" value="OPUNC12G10420.1"/>
    <property type="gene ID" value="OPUNC12G10420"/>
</dbReference>
<keyword evidence="6" id="KW-1185">Reference proteome</keyword>
<dbReference type="Gramene" id="OPUNC12G10420.1">
    <property type="protein sequence ID" value="OPUNC12G10420.1"/>
    <property type="gene ID" value="OPUNC12G10420"/>
</dbReference>